<comment type="caution">
    <text evidence="2">The sequence shown here is derived from an EMBL/GenBank/DDBJ whole genome shotgun (WGS) entry which is preliminary data.</text>
</comment>
<evidence type="ECO:0000313" key="3">
    <source>
        <dbReference type="Proteomes" id="UP000183083"/>
    </source>
</evidence>
<accession>A0AB38C1V9</accession>
<dbReference type="InterPro" id="IPR003615">
    <property type="entry name" value="HNH_nuc"/>
</dbReference>
<dbReference type="AlphaFoldDB" id="A0AB38C1V9"/>
<evidence type="ECO:0000313" key="2">
    <source>
        <dbReference type="EMBL" id="SFO57681.1"/>
    </source>
</evidence>
<keyword evidence="2" id="KW-0540">Nuclease</keyword>
<keyword evidence="2" id="KW-0378">Hydrolase</keyword>
<dbReference type="Proteomes" id="UP000183083">
    <property type="component" value="Unassembled WGS sequence"/>
</dbReference>
<keyword evidence="2" id="KW-0255">Endonuclease</keyword>
<organism evidence="2 3">
    <name type="scientific">Pseudomonas syringae</name>
    <dbReference type="NCBI Taxonomy" id="317"/>
    <lineage>
        <taxon>Bacteria</taxon>
        <taxon>Pseudomonadati</taxon>
        <taxon>Pseudomonadota</taxon>
        <taxon>Gammaproteobacteria</taxon>
        <taxon>Pseudomonadales</taxon>
        <taxon>Pseudomonadaceae</taxon>
        <taxon>Pseudomonas</taxon>
    </lineage>
</organism>
<dbReference type="GO" id="GO:0004519">
    <property type="term" value="F:endonuclease activity"/>
    <property type="evidence" value="ECO:0007669"/>
    <property type="project" value="UniProtKB-KW"/>
</dbReference>
<proteinExistence type="predicted"/>
<name>A0AB38C1V9_PSESX</name>
<protein>
    <submittedName>
        <fullName evidence="2">Restriction endonuclease</fullName>
    </submittedName>
</protein>
<reference evidence="2 3" key="1">
    <citation type="submission" date="2016-10" db="EMBL/GenBank/DDBJ databases">
        <authorList>
            <person name="Varghese N."/>
            <person name="Submissions S."/>
        </authorList>
    </citation>
    <scope>NUCLEOTIDE SEQUENCE [LARGE SCALE GENOMIC DNA]</scope>
    <source>
        <strain evidence="2 3">BS0292</strain>
    </source>
</reference>
<sequence>MVEKLQPLTILVTDRKGVIGAGFSAYDLSRRQEGQEAVFGFPWQTIDNPFTFAADGNRYDSLIVDLSNDPSTSGDVMRLVKSRGMAQVMFRDALLRCYEFSCAFTGITFVEALEACHIVPWAMCKPEDRLDVRNGILLNSLHHSLFDKDWITIDLDHRIHFSDPEMTAEPYTDFDKQISVALHGQKMRLPKNLELAPGADFIQRHHSDRGWDFP</sequence>
<gene>
    <name evidence="2" type="ORF">SAMN05444065_13715</name>
</gene>
<dbReference type="RefSeq" id="WP_065088849.1">
    <property type="nucleotide sequence ID" value="NZ_FOVV01000037.1"/>
</dbReference>
<dbReference type="Pfam" id="PF13391">
    <property type="entry name" value="HNH_2"/>
    <property type="match status" value="1"/>
</dbReference>
<evidence type="ECO:0000259" key="1">
    <source>
        <dbReference type="Pfam" id="PF13391"/>
    </source>
</evidence>
<dbReference type="EMBL" id="FOVV01000037">
    <property type="protein sequence ID" value="SFO57681.1"/>
    <property type="molecule type" value="Genomic_DNA"/>
</dbReference>
<feature type="domain" description="HNH nuclease" evidence="1">
    <location>
        <begin position="102"/>
        <end position="154"/>
    </location>
</feature>